<dbReference type="PRINTS" id="PR00070">
    <property type="entry name" value="DHFR"/>
</dbReference>
<evidence type="ECO:0000256" key="3">
    <source>
        <dbReference type="ARBA" id="ARBA00018886"/>
    </source>
</evidence>
<dbReference type="VEuPathDB" id="FungiDB:ACJ73_10384"/>
<dbReference type="EMBL" id="LGTZ01003864">
    <property type="protein sequence ID" value="OJD09356.1"/>
    <property type="molecule type" value="Genomic_DNA"/>
</dbReference>
<dbReference type="CDD" id="cd00209">
    <property type="entry name" value="DHFR"/>
    <property type="match status" value="1"/>
</dbReference>
<evidence type="ECO:0000256" key="2">
    <source>
        <dbReference type="ARBA" id="ARBA00012856"/>
    </source>
</evidence>
<comment type="pathway">
    <text evidence="1">Cofactor biosynthesis; tetrahydrofolate biosynthesis; 5,6,7,8-tetrahydrofolate from 7,8-dihydrofolate: step 1/1.</text>
</comment>
<proteinExistence type="predicted"/>
<dbReference type="GO" id="GO:0046655">
    <property type="term" value="P:folic acid metabolic process"/>
    <property type="evidence" value="ECO:0007669"/>
    <property type="project" value="TreeGrafter"/>
</dbReference>
<keyword evidence="4" id="KW-0554">One-carbon metabolism</keyword>
<feature type="region of interest" description="Disordered" evidence="7">
    <location>
        <begin position="220"/>
        <end position="257"/>
    </location>
</feature>
<evidence type="ECO:0000256" key="1">
    <source>
        <dbReference type="ARBA" id="ARBA00004903"/>
    </source>
</evidence>
<evidence type="ECO:0000256" key="5">
    <source>
        <dbReference type="ARBA" id="ARBA00022857"/>
    </source>
</evidence>
<evidence type="ECO:0000313" key="9">
    <source>
        <dbReference type="EMBL" id="OJD09356.1"/>
    </source>
</evidence>
<dbReference type="GO" id="GO:0050661">
    <property type="term" value="F:NADP binding"/>
    <property type="evidence" value="ECO:0007669"/>
    <property type="project" value="InterPro"/>
</dbReference>
<feature type="compositionally biased region" description="Low complexity" evidence="7">
    <location>
        <begin position="107"/>
        <end position="116"/>
    </location>
</feature>
<dbReference type="GO" id="GO:0046452">
    <property type="term" value="P:dihydrofolate metabolic process"/>
    <property type="evidence" value="ECO:0007669"/>
    <property type="project" value="TreeGrafter"/>
</dbReference>
<dbReference type="Proteomes" id="UP000242791">
    <property type="component" value="Unassembled WGS sequence"/>
</dbReference>
<dbReference type="GO" id="GO:0006730">
    <property type="term" value="P:one-carbon metabolic process"/>
    <property type="evidence" value="ECO:0007669"/>
    <property type="project" value="UniProtKB-KW"/>
</dbReference>
<dbReference type="InterPro" id="IPR001796">
    <property type="entry name" value="DHFR_dom"/>
</dbReference>
<dbReference type="PANTHER" id="PTHR48069:SF3">
    <property type="entry name" value="DIHYDROFOLATE REDUCTASE"/>
    <property type="match status" value="1"/>
</dbReference>
<dbReference type="PROSITE" id="PS51330">
    <property type="entry name" value="DHFR_2"/>
    <property type="match status" value="1"/>
</dbReference>
<dbReference type="Pfam" id="PF00186">
    <property type="entry name" value="DHFR_1"/>
    <property type="match status" value="1"/>
</dbReference>
<dbReference type="InterPro" id="IPR024072">
    <property type="entry name" value="DHFR-like_dom_sf"/>
</dbReference>
<evidence type="ECO:0000259" key="8">
    <source>
        <dbReference type="PROSITE" id="PS51330"/>
    </source>
</evidence>
<name>A0A1J9Q089_9EURO</name>
<protein>
    <recommendedName>
        <fullName evidence="3">Dihydrofolate reductase</fullName>
        <ecNumber evidence="2">1.5.1.3</ecNumber>
    </recommendedName>
</protein>
<feature type="compositionally biased region" description="Basic and acidic residues" evidence="7">
    <location>
        <begin position="72"/>
        <end position="100"/>
    </location>
</feature>
<accession>A0A1J9Q089</accession>
<dbReference type="Gene3D" id="3.40.430.10">
    <property type="entry name" value="Dihydrofolate Reductase, subunit A"/>
    <property type="match status" value="1"/>
</dbReference>
<dbReference type="GO" id="GO:0005739">
    <property type="term" value="C:mitochondrion"/>
    <property type="evidence" value="ECO:0007669"/>
    <property type="project" value="TreeGrafter"/>
</dbReference>
<dbReference type="PANTHER" id="PTHR48069">
    <property type="entry name" value="DIHYDROFOLATE REDUCTASE"/>
    <property type="match status" value="1"/>
</dbReference>
<dbReference type="STRING" id="1658174.A0A1J9Q089"/>
<dbReference type="OrthoDB" id="414698at2759"/>
<comment type="caution">
    <text evidence="9">The sequence shown here is derived from an EMBL/GenBank/DDBJ whole genome shotgun (WGS) entry which is preliminary data.</text>
</comment>
<dbReference type="GO" id="GO:0004146">
    <property type="term" value="F:dihydrofolate reductase activity"/>
    <property type="evidence" value="ECO:0007669"/>
    <property type="project" value="UniProtKB-EC"/>
</dbReference>
<organism evidence="9 10">
    <name type="scientific">Blastomyces percursus</name>
    <dbReference type="NCBI Taxonomy" id="1658174"/>
    <lineage>
        <taxon>Eukaryota</taxon>
        <taxon>Fungi</taxon>
        <taxon>Dikarya</taxon>
        <taxon>Ascomycota</taxon>
        <taxon>Pezizomycotina</taxon>
        <taxon>Eurotiomycetes</taxon>
        <taxon>Eurotiomycetidae</taxon>
        <taxon>Onygenales</taxon>
        <taxon>Ajellomycetaceae</taxon>
        <taxon>Blastomyces</taxon>
    </lineage>
</organism>
<feature type="non-terminal residue" evidence="9">
    <location>
        <position position="257"/>
    </location>
</feature>
<dbReference type="EC" id="1.5.1.3" evidence="2"/>
<dbReference type="SUPFAM" id="SSF53597">
    <property type="entry name" value="Dihydrofolate reductase-like"/>
    <property type="match status" value="1"/>
</dbReference>
<keyword evidence="10" id="KW-1185">Reference proteome</keyword>
<dbReference type="AlphaFoldDB" id="A0A1J9Q089"/>
<dbReference type="GO" id="GO:0046654">
    <property type="term" value="P:tetrahydrofolate biosynthetic process"/>
    <property type="evidence" value="ECO:0007669"/>
    <property type="project" value="InterPro"/>
</dbReference>
<sequence>MRGHAGTLPWPRIKTDMAFFSRVTTRVPPAPENAKCTSAINAVIMGRKTYDSLPARFRPLPGRVNVVVTRDGSGRERGRIEEEWRAARESARERERKNNSKEGGNIGTTPSSTTGPEPGKEMGPNPGEQTPDILVANSLEAAVAALHDAFRTTPTPGRLSHNATRRLANIFIIGGGEIYAVALNLKSKLDGGEQQQQRGQQHGANAGTMRIVMTDIRRCPAPASAPEPGLSSDATAMPTGMTTVGEKEAMAVENSVN</sequence>
<gene>
    <name evidence="9" type="ORF">ACJ73_10384</name>
</gene>
<reference evidence="9 10" key="1">
    <citation type="submission" date="2015-08" db="EMBL/GenBank/DDBJ databases">
        <title>Emmonsia species relationships and genome sequence.</title>
        <authorList>
            <person name="Cuomo C.A."/>
            <person name="Schwartz I.S."/>
            <person name="Kenyon C."/>
            <person name="De Hoog G.S."/>
            <person name="Govender N.P."/>
            <person name="Botha A."/>
            <person name="Moreno L."/>
            <person name="De Vries M."/>
            <person name="Munoz J.F."/>
            <person name="Stielow J.B."/>
        </authorList>
    </citation>
    <scope>NUCLEOTIDE SEQUENCE [LARGE SCALE GENOMIC DNA]</scope>
    <source>
        <strain evidence="9 10">EI222</strain>
    </source>
</reference>
<evidence type="ECO:0000256" key="6">
    <source>
        <dbReference type="ARBA" id="ARBA00023002"/>
    </source>
</evidence>
<evidence type="ECO:0000256" key="4">
    <source>
        <dbReference type="ARBA" id="ARBA00022563"/>
    </source>
</evidence>
<feature type="domain" description="DHFR" evidence="8">
    <location>
        <begin position="1"/>
        <end position="257"/>
    </location>
</feature>
<feature type="region of interest" description="Disordered" evidence="7">
    <location>
        <begin position="71"/>
        <end position="131"/>
    </location>
</feature>
<dbReference type="InterPro" id="IPR012259">
    <property type="entry name" value="DHFR"/>
</dbReference>
<evidence type="ECO:0000256" key="7">
    <source>
        <dbReference type="SAM" id="MobiDB-lite"/>
    </source>
</evidence>
<evidence type="ECO:0000313" key="10">
    <source>
        <dbReference type="Proteomes" id="UP000242791"/>
    </source>
</evidence>
<keyword evidence="6" id="KW-0560">Oxidoreductase</keyword>
<keyword evidence="5" id="KW-0521">NADP</keyword>